<geneLocation type="plasmid" evidence="3">
    <name>pedy32-46i</name>
</geneLocation>
<evidence type="ECO:0000256" key="1">
    <source>
        <dbReference type="SAM" id="MobiDB-lite"/>
    </source>
</evidence>
<reference evidence="2 3" key="1">
    <citation type="submission" date="2018-09" db="EMBL/GenBank/DDBJ databases">
        <title>Complete genome sequence of Euzebya sp. DY32-46 isolated from seawater of Pacific Ocean.</title>
        <authorList>
            <person name="Xu L."/>
            <person name="Wu Y.-H."/>
            <person name="Xu X.-W."/>
        </authorList>
    </citation>
    <scope>NUCLEOTIDE SEQUENCE [LARGE SCALE GENOMIC DNA]</scope>
    <source>
        <strain evidence="2 3">DY32-46</strain>
        <plasmid evidence="3">pedy32-46i</plasmid>
    </source>
</reference>
<evidence type="ECO:0000313" key="2">
    <source>
        <dbReference type="EMBL" id="AXV09776.1"/>
    </source>
</evidence>
<evidence type="ECO:0000313" key="3">
    <source>
        <dbReference type="Proteomes" id="UP000264006"/>
    </source>
</evidence>
<dbReference type="KEGG" id="euz:DVS28_b0006"/>
<feature type="region of interest" description="Disordered" evidence="1">
    <location>
        <begin position="24"/>
        <end position="45"/>
    </location>
</feature>
<proteinExistence type="predicted"/>
<dbReference type="Proteomes" id="UP000264006">
    <property type="component" value="Plasmid pEDY32-46I"/>
</dbReference>
<sequence>MVEPIQMAQGWLVAPALHMEGLTGPGLGRVTDPARQRYHDPASGPATYAWSDPQLARHAHANSLQRALGSFPSRRRERLWEVELPTEPFANLVDPAAGWSTATDRPAWISSFRHRFAGAVVPHDLTPPPPVAGSLLVVFLAHDYDHLTVHDRGGP</sequence>
<protein>
    <submittedName>
        <fullName evidence="2">Uncharacterized protein</fullName>
    </submittedName>
</protein>
<gene>
    <name evidence="2" type="ORF">DVS28_b0006</name>
</gene>
<organism evidence="2 3">
    <name type="scientific">Euzebya pacifica</name>
    <dbReference type="NCBI Taxonomy" id="1608957"/>
    <lineage>
        <taxon>Bacteria</taxon>
        <taxon>Bacillati</taxon>
        <taxon>Actinomycetota</taxon>
        <taxon>Nitriliruptoria</taxon>
        <taxon>Euzebyales</taxon>
    </lineage>
</organism>
<keyword evidence="2" id="KW-0614">Plasmid</keyword>
<dbReference type="EMBL" id="CP031166">
    <property type="protein sequence ID" value="AXV09776.1"/>
    <property type="molecule type" value="Genomic_DNA"/>
</dbReference>
<accession>A0A346Y5M9</accession>
<keyword evidence="3" id="KW-1185">Reference proteome</keyword>
<dbReference type="RefSeq" id="WP_114594399.1">
    <property type="nucleotide sequence ID" value="NZ_CP031166.1"/>
</dbReference>
<name>A0A346Y5M9_9ACTN</name>
<dbReference type="AlphaFoldDB" id="A0A346Y5M9"/>